<organism evidence="4 5">
    <name type="scientific">Pogonophryne albipinna</name>
    <dbReference type="NCBI Taxonomy" id="1090488"/>
    <lineage>
        <taxon>Eukaryota</taxon>
        <taxon>Metazoa</taxon>
        <taxon>Chordata</taxon>
        <taxon>Craniata</taxon>
        <taxon>Vertebrata</taxon>
        <taxon>Euteleostomi</taxon>
        <taxon>Actinopterygii</taxon>
        <taxon>Neopterygii</taxon>
        <taxon>Teleostei</taxon>
        <taxon>Neoteleostei</taxon>
        <taxon>Acanthomorphata</taxon>
        <taxon>Eupercaria</taxon>
        <taxon>Perciformes</taxon>
        <taxon>Notothenioidei</taxon>
        <taxon>Pogonophryne</taxon>
    </lineage>
</organism>
<feature type="domain" description="C-type lectin" evidence="3">
    <location>
        <begin position="51"/>
        <end position="169"/>
    </location>
</feature>
<sequence length="173" mass="19748">MKTLAVFALVCAMMALVRAAAVSEEAAEKDLAVKSHVVKRSVRCPSGWTSINGRCFYFNPRPMTWAKAERNCHSMRGHLASVSNMMQYHEIQKMILTATHRIKLAWIGGSEVHEVNVWTWSDGTPLQYTDWCDREPNNPGKQRCIRINFSVEKCWDNKECFDKLPSVCVNRSP</sequence>
<evidence type="ECO:0000259" key="3">
    <source>
        <dbReference type="PROSITE" id="PS50041"/>
    </source>
</evidence>
<dbReference type="PANTHER" id="PTHR22803">
    <property type="entry name" value="MANNOSE, PHOSPHOLIPASE, LECTIN RECEPTOR RELATED"/>
    <property type="match status" value="1"/>
</dbReference>
<dbReference type="PROSITE" id="PS00615">
    <property type="entry name" value="C_TYPE_LECTIN_1"/>
    <property type="match status" value="1"/>
</dbReference>
<protein>
    <recommendedName>
        <fullName evidence="3">C-type lectin domain-containing protein</fullName>
    </recommendedName>
</protein>
<dbReference type="EMBL" id="JAPTMU010000294">
    <property type="protein sequence ID" value="KAJ4919412.1"/>
    <property type="molecule type" value="Genomic_DNA"/>
</dbReference>
<dbReference type="InterPro" id="IPR050111">
    <property type="entry name" value="C-type_lectin/snaclec_domain"/>
</dbReference>
<dbReference type="SUPFAM" id="SSF56436">
    <property type="entry name" value="C-type lectin-like"/>
    <property type="match status" value="1"/>
</dbReference>
<dbReference type="AlphaFoldDB" id="A0AAD6A722"/>
<dbReference type="InterPro" id="IPR018378">
    <property type="entry name" value="C-type_lectin_CS"/>
</dbReference>
<feature type="signal peptide" evidence="2">
    <location>
        <begin position="1"/>
        <end position="19"/>
    </location>
</feature>
<evidence type="ECO:0000256" key="1">
    <source>
        <dbReference type="ARBA" id="ARBA00023157"/>
    </source>
</evidence>
<dbReference type="Gene3D" id="3.10.100.10">
    <property type="entry name" value="Mannose-Binding Protein A, subunit A"/>
    <property type="match status" value="1"/>
</dbReference>
<gene>
    <name evidence="4" type="ORF">JOQ06_023053</name>
</gene>
<dbReference type="InterPro" id="IPR001304">
    <property type="entry name" value="C-type_lectin-like"/>
</dbReference>
<dbReference type="InterPro" id="IPR016186">
    <property type="entry name" value="C-type_lectin-like/link_sf"/>
</dbReference>
<dbReference type="Proteomes" id="UP001219934">
    <property type="component" value="Unassembled WGS sequence"/>
</dbReference>
<dbReference type="CDD" id="cd00037">
    <property type="entry name" value="CLECT"/>
    <property type="match status" value="1"/>
</dbReference>
<keyword evidence="5" id="KW-1185">Reference proteome</keyword>
<keyword evidence="2" id="KW-0732">Signal</keyword>
<dbReference type="PROSITE" id="PS50041">
    <property type="entry name" value="C_TYPE_LECTIN_2"/>
    <property type="match status" value="1"/>
</dbReference>
<evidence type="ECO:0000313" key="4">
    <source>
        <dbReference type="EMBL" id="KAJ4919412.1"/>
    </source>
</evidence>
<accession>A0AAD6A722</accession>
<feature type="chain" id="PRO_5042283651" description="C-type lectin domain-containing protein" evidence="2">
    <location>
        <begin position="20"/>
        <end position="173"/>
    </location>
</feature>
<evidence type="ECO:0000256" key="2">
    <source>
        <dbReference type="SAM" id="SignalP"/>
    </source>
</evidence>
<comment type="caution">
    <text evidence="4">The sequence shown here is derived from an EMBL/GenBank/DDBJ whole genome shotgun (WGS) entry which is preliminary data.</text>
</comment>
<keyword evidence="1" id="KW-1015">Disulfide bond</keyword>
<reference evidence="4" key="1">
    <citation type="submission" date="2022-11" db="EMBL/GenBank/DDBJ databases">
        <title>Chromosome-level genome of Pogonophryne albipinna.</title>
        <authorList>
            <person name="Jo E."/>
        </authorList>
    </citation>
    <scope>NUCLEOTIDE SEQUENCE</scope>
    <source>
        <strain evidence="4">SGF0006</strain>
        <tissue evidence="4">Muscle</tissue>
    </source>
</reference>
<dbReference type="SMART" id="SM00034">
    <property type="entry name" value="CLECT"/>
    <property type="match status" value="1"/>
</dbReference>
<proteinExistence type="predicted"/>
<dbReference type="InterPro" id="IPR016187">
    <property type="entry name" value="CTDL_fold"/>
</dbReference>
<name>A0AAD6A722_9TELE</name>
<evidence type="ECO:0000313" key="5">
    <source>
        <dbReference type="Proteomes" id="UP001219934"/>
    </source>
</evidence>
<dbReference type="Pfam" id="PF00059">
    <property type="entry name" value="Lectin_C"/>
    <property type="match status" value="1"/>
</dbReference>